<dbReference type="PROSITE" id="PS50110">
    <property type="entry name" value="RESPONSE_REGULATORY"/>
    <property type="match status" value="1"/>
</dbReference>
<organism evidence="22 23">
    <name type="scientific">Luteibacter yeojuensis</name>
    <dbReference type="NCBI Taxonomy" id="345309"/>
    <lineage>
        <taxon>Bacteria</taxon>
        <taxon>Pseudomonadati</taxon>
        <taxon>Pseudomonadota</taxon>
        <taxon>Gammaproteobacteria</taxon>
        <taxon>Lysobacterales</taxon>
        <taxon>Rhodanobacteraceae</taxon>
        <taxon>Luteibacter</taxon>
    </lineage>
</organism>
<evidence type="ECO:0000256" key="14">
    <source>
        <dbReference type="PROSITE-ProRule" id="PRU00110"/>
    </source>
</evidence>
<dbReference type="CDD" id="cd01007">
    <property type="entry name" value="PBP2_BvgS_HisK_like"/>
    <property type="match status" value="1"/>
</dbReference>
<dbReference type="SUPFAM" id="SSF53850">
    <property type="entry name" value="Periplasmic binding protein-like II"/>
    <property type="match status" value="1"/>
</dbReference>
<dbReference type="InterPro" id="IPR004358">
    <property type="entry name" value="Sig_transdc_His_kin-like_C"/>
</dbReference>
<feature type="domain" description="Histidine kinase" evidence="19">
    <location>
        <begin position="314"/>
        <end position="537"/>
    </location>
</feature>
<evidence type="ECO:0000256" key="4">
    <source>
        <dbReference type="ARBA" id="ARBA00022475"/>
    </source>
</evidence>
<dbReference type="InterPro" id="IPR036890">
    <property type="entry name" value="HATPase_C_sf"/>
</dbReference>
<name>A0A7X5QSI5_9GAMM</name>
<gene>
    <name evidence="22" type="ORF">HBF32_03605</name>
</gene>
<evidence type="ECO:0000256" key="16">
    <source>
        <dbReference type="SAM" id="MobiDB-lite"/>
    </source>
</evidence>
<keyword evidence="12" id="KW-0902">Two-component regulatory system</keyword>
<dbReference type="PANTHER" id="PTHR43047:SF72">
    <property type="entry name" value="OSMOSENSING HISTIDINE PROTEIN KINASE SLN1"/>
    <property type="match status" value="1"/>
</dbReference>
<keyword evidence="10" id="KW-0547">Nucleotide-binding</keyword>
<evidence type="ECO:0000256" key="17">
    <source>
        <dbReference type="SAM" id="Phobius"/>
    </source>
</evidence>
<dbReference type="SUPFAM" id="SSF47384">
    <property type="entry name" value="Homodimeric domain of signal transducing histidine kinase"/>
    <property type="match status" value="1"/>
</dbReference>
<feature type="modified residue" description="Phosphohistidine" evidence="14">
    <location>
        <position position="717"/>
    </location>
</feature>
<keyword evidence="11 17" id="KW-1133">Transmembrane helix</keyword>
<dbReference type="InterPro" id="IPR008207">
    <property type="entry name" value="Sig_transdc_His_kin_Hpt_dom"/>
</dbReference>
<feature type="domain" description="HPt" evidence="21">
    <location>
        <begin position="678"/>
        <end position="763"/>
    </location>
</feature>
<dbReference type="InterPro" id="IPR036097">
    <property type="entry name" value="HisK_dim/P_sf"/>
</dbReference>
<dbReference type="GO" id="GO:0000155">
    <property type="term" value="F:phosphorelay sensor kinase activity"/>
    <property type="evidence" value="ECO:0007669"/>
    <property type="project" value="InterPro"/>
</dbReference>
<dbReference type="Pfam" id="PF00072">
    <property type="entry name" value="Response_reg"/>
    <property type="match status" value="1"/>
</dbReference>
<dbReference type="SMART" id="SM00388">
    <property type="entry name" value="HisKA"/>
    <property type="match status" value="1"/>
</dbReference>
<dbReference type="InterPro" id="IPR001638">
    <property type="entry name" value="Solute-binding_3/MltF_N"/>
</dbReference>
<sequence length="763" mass="83066">MRRLLVVVFALFALAVTAAEPPRPDAEARKRWIAAHPTLRIAVDPQQGSEISGSWANPLVSQYLELVSRHTGLRFVTVRTKSWEESVRAFKEKRVDMLPSLSDRLLAADVGDEALVSKAFYVGRTVIISRMVGPAELDMHALEGRTVAFKGGGVYESWLRREHPSIARLPLVDMHQVLAAVESGIADAGIGVDVAYHPMVRRDYALSLRIAGNVTEMPVSVRVAVRKDAPELLAILDDSRGAISPDDNRAIIERWLETAYLRAPTLSQVASAYRIEIALGAALIVVLIFAIWQLRRAQLASRRGERQKTMLLAVMSHEVRNAVNAVTSSVELLSRTPMAGAQRDLMAIAQSSSRSLQNLLKSALDYSRSESEGFTPDLTACDVVSVAREVIDGQRAAIEHKRLAVRLDLPMGPLPWLLLDQTRVRQLMENLLSNAVKFTESGHVGIALWQTANEATDEVRHLVLEVFDTGIGIPPERQRELFRPFSQAHGVHSKRLGGTGLGLGICAEMVRHLGGRLELSSDEGTGTAVRIELPTSRVPVAPPEERAPAPDGDATPEPKGIVLLVEDHPANRQIIAAQLKFLGYDTHAVDHGQAAIDAFVPGRFAGVLLDCELPDMQGYDIAAELRAREAAAGGLHTRFIAISANDGEAHVRRCEESGIDTVLGKPLSLDGLRDAFAGARGTSIAERTFREEALRDIAAIRTALQDAAPERALHVTHRLKGAALVLGERALAGEVERVEELLLARPVSRGDIDALLNGIGERL</sequence>
<dbReference type="SUPFAM" id="SSF55874">
    <property type="entry name" value="ATPase domain of HSP90 chaperone/DNA topoisomerase II/histidine kinase"/>
    <property type="match status" value="1"/>
</dbReference>
<dbReference type="PANTHER" id="PTHR43047">
    <property type="entry name" value="TWO-COMPONENT HISTIDINE PROTEIN KINASE"/>
    <property type="match status" value="1"/>
</dbReference>
<feature type="chain" id="PRO_5031279611" description="histidine kinase" evidence="18">
    <location>
        <begin position="19"/>
        <end position="763"/>
    </location>
</feature>
<keyword evidence="18" id="KW-0732">Signal</keyword>
<dbReference type="InterPro" id="IPR011006">
    <property type="entry name" value="CheY-like_superfamily"/>
</dbReference>
<evidence type="ECO:0000256" key="7">
    <source>
        <dbReference type="ARBA" id="ARBA00022679"/>
    </source>
</evidence>
<dbReference type="GO" id="GO:0005886">
    <property type="term" value="C:plasma membrane"/>
    <property type="evidence" value="ECO:0007669"/>
    <property type="project" value="UniProtKB-SubCell"/>
</dbReference>
<accession>A0A7X5QSI5</accession>
<comment type="catalytic activity">
    <reaction evidence="1">
        <text>ATP + protein L-histidine = ADP + protein N-phospho-L-histidine.</text>
        <dbReference type="EC" id="2.7.13.3"/>
    </reaction>
</comment>
<keyword evidence="23" id="KW-1185">Reference proteome</keyword>
<evidence type="ECO:0000256" key="15">
    <source>
        <dbReference type="PROSITE-ProRule" id="PRU00169"/>
    </source>
</evidence>
<evidence type="ECO:0000256" key="13">
    <source>
        <dbReference type="ARBA" id="ARBA00023136"/>
    </source>
</evidence>
<dbReference type="InterPro" id="IPR005467">
    <property type="entry name" value="His_kinase_dom"/>
</dbReference>
<dbReference type="SUPFAM" id="SSF52172">
    <property type="entry name" value="CheY-like"/>
    <property type="match status" value="1"/>
</dbReference>
<dbReference type="InterPro" id="IPR001789">
    <property type="entry name" value="Sig_transdc_resp-reg_receiver"/>
</dbReference>
<dbReference type="Pfam" id="PF02518">
    <property type="entry name" value="HATPase_c"/>
    <property type="match status" value="1"/>
</dbReference>
<keyword evidence="7" id="KW-0808">Transferase</keyword>
<dbReference type="EMBL" id="JAAQTL010000001">
    <property type="protein sequence ID" value="NID14549.1"/>
    <property type="molecule type" value="Genomic_DNA"/>
</dbReference>
<feature type="region of interest" description="Disordered" evidence="16">
    <location>
        <begin position="536"/>
        <end position="558"/>
    </location>
</feature>
<evidence type="ECO:0000313" key="22">
    <source>
        <dbReference type="EMBL" id="NID14549.1"/>
    </source>
</evidence>
<evidence type="ECO:0000256" key="6">
    <source>
        <dbReference type="ARBA" id="ARBA00022553"/>
    </source>
</evidence>
<comment type="subcellular location">
    <subcellularLocation>
        <location evidence="2">Cell inner membrane</location>
        <topology evidence="2">Multi-pass membrane protein</topology>
    </subcellularLocation>
</comment>
<evidence type="ECO:0000256" key="2">
    <source>
        <dbReference type="ARBA" id="ARBA00004429"/>
    </source>
</evidence>
<proteinExistence type="predicted"/>
<feature type="modified residue" description="4-aspartylphosphate" evidence="15">
    <location>
        <position position="610"/>
    </location>
</feature>
<dbReference type="SUPFAM" id="SSF47226">
    <property type="entry name" value="Histidine-containing phosphotransfer domain, HPT domain"/>
    <property type="match status" value="1"/>
</dbReference>
<dbReference type="SMART" id="SM00387">
    <property type="entry name" value="HATPase_c"/>
    <property type="match status" value="1"/>
</dbReference>
<keyword evidence="5" id="KW-0997">Cell inner membrane</keyword>
<dbReference type="Proteomes" id="UP000518878">
    <property type="component" value="Unassembled WGS sequence"/>
</dbReference>
<dbReference type="InterPro" id="IPR003661">
    <property type="entry name" value="HisK_dim/P_dom"/>
</dbReference>
<evidence type="ECO:0000256" key="10">
    <source>
        <dbReference type="ARBA" id="ARBA00022840"/>
    </source>
</evidence>
<protein>
    <recommendedName>
        <fullName evidence="3">histidine kinase</fullName>
        <ecNumber evidence="3">2.7.13.3</ecNumber>
    </recommendedName>
</protein>
<evidence type="ECO:0000259" key="19">
    <source>
        <dbReference type="PROSITE" id="PS50109"/>
    </source>
</evidence>
<keyword evidence="4" id="KW-1003">Cell membrane</keyword>
<dbReference type="AlphaFoldDB" id="A0A7X5QSI5"/>
<dbReference type="GO" id="GO:0009927">
    <property type="term" value="F:histidine phosphotransfer kinase activity"/>
    <property type="evidence" value="ECO:0007669"/>
    <property type="project" value="TreeGrafter"/>
</dbReference>
<dbReference type="CDD" id="cd17546">
    <property type="entry name" value="REC_hyHK_CKI1_RcsC-like"/>
    <property type="match status" value="1"/>
</dbReference>
<dbReference type="RefSeq" id="WP_166698258.1">
    <property type="nucleotide sequence ID" value="NZ_JAAQTL010000001.1"/>
</dbReference>
<evidence type="ECO:0000259" key="20">
    <source>
        <dbReference type="PROSITE" id="PS50110"/>
    </source>
</evidence>
<evidence type="ECO:0000259" key="21">
    <source>
        <dbReference type="PROSITE" id="PS50894"/>
    </source>
</evidence>
<evidence type="ECO:0000256" key="12">
    <source>
        <dbReference type="ARBA" id="ARBA00023012"/>
    </source>
</evidence>
<dbReference type="EC" id="2.7.13.3" evidence="3"/>
<evidence type="ECO:0000256" key="8">
    <source>
        <dbReference type="ARBA" id="ARBA00022692"/>
    </source>
</evidence>
<evidence type="ECO:0000256" key="1">
    <source>
        <dbReference type="ARBA" id="ARBA00000085"/>
    </source>
</evidence>
<dbReference type="PROSITE" id="PS50109">
    <property type="entry name" value="HIS_KIN"/>
    <property type="match status" value="1"/>
</dbReference>
<dbReference type="InterPro" id="IPR036641">
    <property type="entry name" value="HPT_dom_sf"/>
</dbReference>
<feature type="signal peptide" evidence="18">
    <location>
        <begin position="1"/>
        <end position="18"/>
    </location>
</feature>
<evidence type="ECO:0000256" key="5">
    <source>
        <dbReference type="ARBA" id="ARBA00022519"/>
    </source>
</evidence>
<dbReference type="Gene3D" id="3.30.565.10">
    <property type="entry name" value="Histidine kinase-like ATPase, C-terminal domain"/>
    <property type="match status" value="1"/>
</dbReference>
<dbReference type="Gene3D" id="3.40.190.10">
    <property type="entry name" value="Periplasmic binding protein-like II"/>
    <property type="match status" value="2"/>
</dbReference>
<keyword evidence="9" id="KW-0418">Kinase</keyword>
<dbReference type="PRINTS" id="PR00344">
    <property type="entry name" value="BCTRLSENSOR"/>
</dbReference>
<dbReference type="Pfam" id="PF00512">
    <property type="entry name" value="HisKA"/>
    <property type="match status" value="1"/>
</dbReference>
<keyword evidence="10" id="KW-0067">ATP-binding</keyword>
<dbReference type="Gene3D" id="1.20.120.160">
    <property type="entry name" value="HPT domain"/>
    <property type="match status" value="1"/>
</dbReference>
<evidence type="ECO:0000256" key="9">
    <source>
        <dbReference type="ARBA" id="ARBA00022777"/>
    </source>
</evidence>
<dbReference type="SMART" id="SM00448">
    <property type="entry name" value="REC"/>
    <property type="match status" value="1"/>
</dbReference>
<reference evidence="22 23" key="1">
    <citation type="journal article" date="2006" name="Int. J. Syst. Evol. Microbiol.">
        <title>Dyella yeojuensis sp. nov., isolated from greenhouse soil in Korea.</title>
        <authorList>
            <person name="Kim B.Y."/>
            <person name="Weon H.Y."/>
            <person name="Lee K.H."/>
            <person name="Seok S.J."/>
            <person name="Kwon S.W."/>
            <person name="Go S.J."/>
            <person name="Stackebrandt E."/>
        </authorList>
    </citation>
    <scope>NUCLEOTIDE SEQUENCE [LARGE SCALE GENOMIC DNA]</scope>
    <source>
        <strain evidence="22 23">DSM 17673</strain>
    </source>
</reference>
<dbReference type="InterPro" id="IPR003594">
    <property type="entry name" value="HATPase_dom"/>
</dbReference>
<dbReference type="SMART" id="SM00062">
    <property type="entry name" value="PBPb"/>
    <property type="match status" value="1"/>
</dbReference>
<dbReference type="Gene3D" id="1.10.287.130">
    <property type="match status" value="1"/>
</dbReference>
<comment type="caution">
    <text evidence="22">The sequence shown here is derived from an EMBL/GenBank/DDBJ whole genome shotgun (WGS) entry which is preliminary data.</text>
</comment>
<evidence type="ECO:0000256" key="11">
    <source>
        <dbReference type="ARBA" id="ARBA00022989"/>
    </source>
</evidence>
<keyword evidence="8 17" id="KW-0812">Transmembrane</keyword>
<dbReference type="CDD" id="cd00082">
    <property type="entry name" value="HisKA"/>
    <property type="match status" value="1"/>
</dbReference>
<evidence type="ECO:0000256" key="3">
    <source>
        <dbReference type="ARBA" id="ARBA00012438"/>
    </source>
</evidence>
<dbReference type="Pfam" id="PF01627">
    <property type="entry name" value="Hpt"/>
    <property type="match status" value="1"/>
</dbReference>
<feature type="domain" description="Response regulatory" evidence="20">
    <location>
        <begin position="561"/>
        <end position="680"/>
    </location>
</feature>
<keyword evidence="6 15" id="KW-0597">Phosphoprotein</keyword>
<keyword evidence="13 17" id="KW-0472">Membrane</keyword>
<feature type="transmembrane region" description="Helical" evidence="17">
    <location>
        <begin position="277"/>
        <end position="294"/>
    </location>
</feature>
<dbReference type="PROSITE" id="PS50894">
    <property type="entry name" value="HPT"/>
    <property type="match status" value="1"/>
</dbReference>
<evidence type="ECO:0000313" key="23">
    <source>
        <dbReference type="Proteomes" id="UP000518878"/>
    </source>
</evidence>
<dbReference type="Gene3D" id="3.40.50.2300">
    <property type="match status" value="1"/>
</dbReference>
<evidence type="ECO:0000256" key="18">
    <source>
        <dbReference type="SAM" id="SignalP"/>
    </source>
</evidence>